<feature type="region of interest" description="Disordered" evidence="1">
    <location>
        <begin position="353"/>
        <end position="372"/>
    </location>
</feature>
<reference evidence="3" key="1">
    <citation type="journal article" date="2019" name="Int. J. Syst. Evol. Microbiol.">
        <title>The Global Catalogue of Microorganisms (GCM) 10K type strain sequencing project: providing services to taxonomists for standard genome sequencing and annotation.</title>
        <authorList>
            <consortium name="The Broad Institute Genomics Platform"/>
            <consortium name="The Broad Institute Genome Sequencing Center for Infectious Disease"/>
            <person name="Wu L."/>
            <person name="Ma J."/>
        </authorList>
    </citation>
    <scope>NUCLEOTIDE SEQUENCE [LARGE SCALE GENOMIC DNA]</scope>
    <source>
        <strain evidence="3">JCM 16924</strain>
    </source>
</reference>
<gene>
    <name evidence="2" type="ORF">GCM10022232_47790</name>
</gene>
<comment type="caution">
    <text evidence="2">The sequence shown here is derived from an EMBL/GenBank/DDBJ whole genome shotgun (WGS) entry which is preliminary data.</text>
</comment>
<organism evidence="2 3">
    <name type="scientific">Streptomyces plumbiresistens</name>
    <dbReference type="NCBI Taxonomy" id="511811"/>
    <lineage>
        <taxon>Bacteria</taxon>
        <taxon>Bacillati</taxon>
        <taxon>Actinomycetota</taxon>
        <taxon>Actinomycetes</taxon>
        <taxon>Kitasatosporales</taxon>
        <taxon>Streptomycetaceae</taxon>
        <taxon>Streptomyces</taxon>
    </lineage>
</organism>
<keyword evidence="3" id="KW-1185">Reference proteome</keyword>
<protein>
    <submittedName>
        <fullName evidence="2">Uncharacterized protein</fullName>
    </submittedName>
</protein>
<feature type="region of interest" description="Disordered" evidence="1">
    <location>
        <begin position="133"/>
        <end position="168"/>
    </location>
</feature>
<evidence type="ECO:0000313" key="2">
    <source>
        <dbReference type="EMBL" id="GAA4003189.1"/>
    </source>
</evidence>
<feature type="compositionally biased region" description="Acidic residues" evidence="1">
    <location>
        <begin position="353"/>
        <end position="362"/>
    </location>
</feature>
<dbReference type="Proteomes" id="UP001500456">
    <property type="component" value="Unassembled WGS sequence"/>
</dbReference>
<evidence type="ECO:0000256" key="1">
    <source>
        <dbReference type="SAM" id="MobiDB-lite"/>
    </source>
</evidence>
<name>A0ABP7RWC0_9ACTN</name>
<evidence type="ECO:0000313" key="3">
    <source>
        <dbReference type="Proteomes" id="UP001500456"/>
    </source>
</evidence>
<dbReference type="EMBL" id="BAAAZX010000013">
    <property type="protein sequence ID" value="GAA4003189.1"/>
    <property type="molecule type" value="Genomic_DNA"/>
</dbReference>
<sequence>MVIPSREAHLPARLGPVTYVVTVDTSIPEDTPEMDPLQRAGAVALIEDGFDSVRAVEGPDGVQVDLLDTIVSVHPGGALLKVIVDAPALEFAEDSVQALVDELLERSELLADWTIERCEVELHQDLAKKSLDAAEGPHAPPADPAARKARHTENPTTEDSTGQTYDAEPTTAATVRSQMLGLADELRSFPLTMFGVLKDENAEREADTPALAGESTVPPASARLAAGALVYATDLLVTELFEDVQVLTQEEATVAECEGPLWHLERLPDRYALQYDAHFARRFLVTVIALTTRFTDGSFQRLSCVAEELALRFLLSQATTTLELHELLDEDVSTALDAFTDNVYDDMDHEWLYDDSTDETDDPPTSTALGVAPTPFSSWFTPFHDGRYIHPSAADEPEAAAQ</sequence>
<accession>A0ABP7RWC0</accession>
<proteinExistence type="predicted"/>
<feature type="compositionally biased region" description="Polar residues" evidence="1">
    <location>
        <begin position="154"/>
        <end position="164"/>
    </location>
</feature>